<feature type="compositionally biased region" description="Polar residues" evidence="3">
    <location>
        <begin position="828"/>
        <end position="837"/>
    </location>
</feature>
<feature type="compositionally biased region" description="Polar residues" evidence="3">
    <location>
        <begin position="746"/>
        <end position="765"/>
    </location>
</feature>
<feature type="compositionally biased region" description="Pro residues" evidence="3">
    <location>
        <begin position="976"/>
        <end position="986"/>
    </location>
</feature>
<feature type="region of interest" description="Disordered" evidence="3">
    <location>
        <begin position="568"/>
        <end position="591"/>
    </location>
</feature>
<feature type="region of interest" description="Disordered" evidence="3">
    <location>
        <begin position="898"/>
        <end position="1045"/>
    </location>
</feature>
<dbReference type="AlphaFoldDB" id="A0A9P5ZES6"/>
<evidence type="ECO:0000256" key="2">
    <source>
        <dbReference type="ARBA" id="ARBA00022737"/>
    </source>
</evidence>
<feature type="compositionally biased region" description="Basic and acidic residues" evidence="3">
    <location>
        <begin position="1011"/>
        <end position="1020"/>
    </location>
</feature>
<protein>
    <recommendedName>
        <fullName evidence="7">Galactose oxidase</fullName>
    </recommendedName>
</protein>
<keyword evidence="6" id="KW-1185">Reference proteome</keyword>
<evidence type="ECO:0000256" key="4">
    <source>
        <dbReference type="SAM" id="SignalP"/>
    </source>
</evidence>
<dbReference type="PANTHER" id="PTHR46093:SF18">
    <property type="entry name" value="FIBRONECTIN TYPE-III DOMAIN-CONTAINING PROTEIN"/>
    <property type="match status" value="1"/>
</dbReference>
<evidence type="ECO:0000256" key="1">
    <source>
        <dbReference type="ARBA" id="ARBA00022441"/>
    </source>
</evidence>
<dbReference type="PANTHER" id="PTHR46093">
    <property type="entry name" value="ACYL-COA-BINDING DOMAIN-CONTAINING PROTEIN 5"/>
    <property type="match status" value="1"/>
</dbReference>
<feature type="compositionally biased region" description="Basic and acidic residues" evidence="3">
    <location>
        <begin position="798"/>
        <end position="814"/>
    </location>
</feature>
<gene>
    <name evidence="5" type="ORF">BDN70DRAFT_917084</name>
</gene>
<dbReference type="InterPro" id="IPR015915">
    <property type="entry name" value="Kelch-typ_b-propeller"/>
</dbReference>
<feature type="chain" id="PRO_5040466882" description="Galactose oxidase" evidence="4">
    <location>
        <begin position="25"/>
        <end position="1070"/>
    </location>
</feature>
<feature type="signal peptide" evidence="4">
    <location>
        <begin position="1"/>
        <end position="24"/>
    </location>
</feature>
<feature type="compositionally biased region" description="Basic and acidic residues" evidence="3">
    <location>
        <begin position="1033"/>
        <end position="1045"/>
    </location>
</feature>
<dbReference type="OrthoDB" id="432528at2759"/>
<feature type="compositionally biased region" description="Low complexity" evidence="3">
    <location>
        <begin position="371"/>
        <end position="384"/>
    </location>
</feature>
<feature type="region of interest" description="Disordered" evidence="3">
    <location>
        <begin position="361"/>
        <end position="426"/>
    </location>
</feature>
<dbReference type="Proteomes" id="UP000807469">
    <property type="component" value="Unassembled WGS sequence"/>
</dbReference>
<keyword evidence="2" id="KW-0677">Repeat</keyword>
<dbReference type="Pfam" id="PF24681">
    <property type="entry name" value="Kelch_KLHDC2_KLHL20_DRC7"/>
    <property type="match status" value="1"/>
</dbReference>
<keyword evidence="1" id="KW-0880">Kelch repeat</keyword>
<dbReference type="EMBL" id="MU155137">
    <property type="protein sequence ID" value="KAF9485129.1"/>
    <property type="molecule type" value="Genomic_DNA"/>
</dbReference>
<feature type="region of interest" description="Disordered" evidence="3">
    <location>
        <begin position="798"/>
        <end position="866"/>
    </location>
</feature>
<keyword evidence="4" id="KW-0732">Signal</keyword>
<proteinExistence type="predicted"/>
<evidence type="ECO:0000313" key="6">
    <source>
        <dbReference type="Proteomes" id="UP000807469"/>
    </source>
</evidence>
<reference evidence="5" key="1">
    <citation type="submission" date="2020-11" db="EMBL/GenBank/DDBJ databases">
        <authorList>
            <consortium name="DOE Joint Genome Institute"/>
            <person name="Ahrendt S."/>
            <person name="Riley R."/>
            <person name="Andreopoulos W."/>
            <person name="Labutti K."/>
            <person name="Pangilinan J."/>
            <person name="Ruiz-Duenas F.J."/>
            <person name="Barrasa J.M."/>
            <person name="Sanchez-Garcia M."/>
            <person name="Camarero S."/>
            <person name="Miyauchi S."/>
            <person name="Serrano A."/>
            <person name="Linde D."/>
            <person name="Babiker R."/>
            <person name="Drula E."/>
            <person name="Ayuso-Fernandez I."/>
            <person name="Pacheco R."/>
            <person name="Padilla G."/>
            <person name="Ferreira P."/>
            <person name="Barriuso J."/>
            <person name="Kellner H."/>
            <person name="Castanera R."/>
            <person name="Alfaro M."/>
            <person name="Ramirez L."/>
            <person name="Pisabarro A.G."/>
            <person name="Kuo A."/>
            <person name="Tritt A."/>
            <person name="Lipzen A."/>
            <person name="He G."/>
            <person name="Yan M."/>
            <person name="Ng V."/>
            <person name="Cullen D."/>
            <person name="Martin F."/>
            <person name="Rosso M.-N."/>
            <person name="Henrissat B."/>
            <person name="Hibbett D."/>
            <person name="Martinez A.T."/>
            <person name="Grigoriev I.V."/>
        </authorList>
    </citation>
    <scope>NUCLEOTIDE SEQUENCE</scope>
    <source>
        <strain evidence="5">CIRM-BRFM 674</strain>
    </source>
</reference>
<evidence type="ECO:0000313" key="5">
    <source>
        <dbReference type="EMBL" id="KAF9485129.1"/>
    </source>
</evidence>
<feature type="compositionally biased region" description="Polar residues" evidence="3">
    <location>
        <begin position="385"/>
        <end position="398"/>
    </location>
</feature>
<sequence>MANFGIWSLAFLLIPQQVLLLAFAYDVQPRWGQATVTVADVLFVYGGKVDEFNQFSYSSAPNVNDVLLLPLSASFSASSPPWQLVSSSTNASTSQGPALAWSTLSAFNNTECFLFGGQLGTTSASSSGEAGILDIFSRVSPQWTLNVTTNGTEPPSRMRHTSVTTPNGLVFIFGGERTDGSNMGFSDHFYYDPNAETFTLLPTYNAPLDIFGHASIILSDGRILVFGGFSPSQGNLISFASIWVLDTSQSSFNWTVINTATTAVPSPRVAFAAVLIEDGKILIHGGCDASFQTNINDGWVLDTTQNPMTWTIVDGLSQLGGRRDHFAVHSGGQVIFGFGYGNNGPAPASLQIFDPSSGSCVPTYTPPPITATPTQTLPPSTQTSHANSPSSQPYSSTHGIHPTSTESPGGGGTIPSEDKDDSSSSTTAIAVGSSFGVLSLIVIGLGTAYYIRKRRREHDAAGQFMALDGDDGDGTHSPHFEGDIPAAMMHEADPHPYAPRKLLSSLGIAGALGVASRMRSVRSAANERRDMLADEDAQSFGEWYNSRRRDGTSGSSWSLRSILGGSRLRSREASTTSHGTGGGLPPLWREKNDPFSDGASMLRDEETGFVGAAVPGGFGSSRPRARRDASFASYASSLSGPTCYRDPFVDPIHEEPKEPFKPMDLCNDHAANDEDEDHVPVQPSIRYVPPLTPLRTVMPPPSQEQGHLLSPLSEHTSQSTLQLHSGSSNAHSSDNILSPFTGGGSMSQATSLTSISQASPASPTSIIGAADPMVTSNNKPMRRSDSWWAKFSRTSLLDRRSSDSSKVTRYDIRDPTPAPRLGAIEEASVQSPPTSAKHSPESTEQGKMKAAAQSHPPLSRANSGAVKLYEAGAGHGKSMSSLRTADSEAIERMAAAMDVTQRVKSRSRWGSGSTSSGGGLSIDTHGSESVSEVGDHASLKGNEQELGAEDLLVFTASPVDDAETPRAIQAAGPSRLPSPPPPPPPVEKSTTTKFMPTPIVESGKQGKVSSRIKDYERHMSLGEPISPAPTNTKHREERTKKRVEVDYGLVPRASLFVANPDHRLSNTSDS</sequence>
<dbReference type="SUPFAM" id="SSF117281">
    <property type="entry name" value="Kelch motif"/>
    <property type="match status" value="1"/>
</dbReference>
<accession>A0A9P5ZES6</accession>
<comment type="caution">
    <text evidence="5">The sequence shown here is derived from an EMBL/GenBank/DDBJ whole genome shotgun (WGS) entry which is preliminary data.</text>
</comment>
<evidence type="ECO:0008006" key="7">
    <source>
        <dbReference type="Google" id="ProtNLM"/>
    </source>
</evidence>
<name>A0A9P5ZES6_9AGAR</name>
<dbReference type="Gene3D" id="2.120.10.80">
    <property type="entry name" value="Kelch-type beta propeller"/>
    <property type="match status" value="2"/>
</dbReference>
<evidence type="ECO:0000256" key="3">
    <source>
        <dbReference type="SAM" id="MobiDB-lite"/>
    </source>
</evidence>
<feature type="compositionally biased region" description="Basic and acidic residues" evidence="3">
    <location>
        <begin position="838"/>
        <end position="847"/>
    </location>
</feature>
<organism evidence="5 6">
    <name type="scientific">Pholiota conissans</name>
    <dbReference type="NCBI Taxonomy" id="109636"/>
    <lineage>
        <taxon>Eukaryota</taxon>
        <taxon>Fungi</taxon>
        <taxon>Dikarya</taxon>
        <taxon>Basidiomycota</taxon>
        <taxon>Agaricomycotina</taxon>
        <taxon>Agaricomycetes</taxon>
        <taxon>Agaricomycetidae</taxon>
        <taxon>Agaricales</taxon>
        <taxon>Agaricineae</taxon>
        <taxon>Strophariaceae</taxon>
        <taxon>Pholiota</taxon>
    </lineage>
</organism>
<feature type="compositionally biased region" description="Polar residues" evidence="3">
    <location>
        <begin position="713"/>
        <end position="738"/>
    </location>
</feature>
<feature type="region of interest" description="Disordered" evidence="3">
    <location>
        <begin position="690"/>
        <end position="783"/>
    </location>
</feature>